<proteinExistence type="predicted"/>
<keyword evidence="2" id="KW-1185">Reference proteome</keyword>
<dbReference type="EMBL" id="JAQQWL010000011">
    <property type="protein sequence ID" value="KAK8049269.1"/>
    <property type="molecule type" value="Genomic_DNA"/>
</dbReference>
<dbReference type="RefSeq" id="XP_066711518.1">
    <property type="nucleotide sequence ID" value="XM_066862408.1"/>
</dbReference>
<name>A0ABR1TRN4_9PEZI</name>
<evidence type="ECO:0000313" key="2">
    <source>
        <dbReference type="Proteomes" id="UP001480595"/>
    </source>
</evidence>
<dbReference type="GeneID" id="92095471"/>
<protein>
    <submittedName>
        <fullName evidence="1">Uncharacterized protein</fullName>
    </submittedName>
</protein>
<sequence>MFVEPERRSLVTEVGSAVAGLEEGLGVTAVEEKLDALLGTNFPSFAEYMLGLSDKYADPGVVQAVGEGIAMLEEGLGVTAVNEYLDNATGGTISSIEEVLGVTDVEEAPGLA</sequence>
<organism evidence="1 2">
    <name type="scientific">Apiospora phragmitis</name>
    <dbReference type="NCBI Taxonomy" id="2905665"/>
    <lineage>
        <taxon>Eukaryota</taxon>
        <taxon>Fungi</taxon>
        <taxon>Dikarya</taxon>
        <taxon>Ascomycota</taxon>
        <taxon>Pezizomycotina</taxon>
        <taxon>Sordariomycetes</taxon>
        <taxon>Xylariomycetidae</taxon>
        <taxon>Amphisphaeriales</taxon>
        <taxon>Apiosporaceae</taxon>
        <taxon>Apiospora</taxon>
    </lineage>
</organism>
<dbReference type="Proteomes" id="UP001480595">
    <property type="component" value="Unassembled WGS sequence"/>
</dbReference>
<reference evidence="1 2" key="1">
    <citation type="submission" date="2023-01" db="EMBL/GenBank/DDBJ databases">
        <title>Analysis of 21 Apiospora genomes using comparative genomics revels a genus with tremendous synthesis potential of carbohydrate active enzymes and secondary metabolites.</title>
        <authorList>
            <person name="Sorensen T."/>
        </authorList>
    </citation>
    <scope>NUCLEOTIDE SEQUENCE [LARGE SCALE GENOMIC DNA]</scope>
    <source>
        <strain evidence="1 2">CBS 135458</strain>
    </source>
</reference>
<comment type="caution">
    <text evidence="1">The sequence shown here is derived from an EMBL/GenBank/DDBJ whole genome shotgun (WGS) entry which is preliminary data.</text>
</comment>
<gene>
    <name evidence="1" type="ORF">PG994_010999</name>
</gene>
<accession>A0ABR1TRN4</accession>
<evidence type="ECO:0000313" key="1">
    <source>
        <dbReference type="EMBL" id="KAK8049269.1"/>
    </source>
</evidence>